<evidence type="ECO:0000256" key="1">
    <source>
        <dbReference type="ARBA" id="ARBA00005582"/>
    </source>
</evidence>
<gene>
    <name evidence="5" type="ORF">ACFSKK_19615</name>
</gene>
<dbReference type="Proteomes" id="UP001597318">
    <property type="component" value="Unassembled WGS sequence"/>
</dbReference>
<evidence type="ECO:0000313" key="6">
    <source>
        <dbReference type="Proteomes" id="UP001597318"/>
    </source>
</evidence>
<dbReference type="InterPro" id="IPR000086">
    <property type="entry name" value="NUDIX_hydrolase_dom"/>
</dbReference>
<dbReference type="PRINTS" id="PR00502">
    <property type="entry name" value="NUDIXFAMILY"/>
</dbReference>
<accession>A0ABW5C0M3</accession>
<dbReference type="PROSITE" id="PS00893">
    <property type="entry name" value="NUDIX_BOX"/>
    <property type="match status" value="1"/>
</dbReference>
<dbReference type="InterPro" id="IPR020476">
    <property type="entry name" value="Nudix_hydrolase"/>
</dbReference>
<evidence type="ECO:0000256" key="3">
    <source>
        <dbReference type="RuleBase" id="RU003476"/>
    </source>
</evidence>
<dbReference type="PROSITE" id="PS51462">
    <property type="entry name" value="NUDIX"/>
    <property type="match status" value="1"/>
</dbReference>
<evidence type="ECO:0000313" key="5">
    <source>
        <dbReference type="EMBL" id="MFD2215897.1"/>
    </source>
</evidence>
<sequence>MTQSKRGNVWLAVSGIVANHEGEWLVVKKKYGGLKGKWSFPAGFVNEGETIDEAVLREIKEETGISASIAGVVGIRSGVIKEVISDNMVIFSLLADSNEIQVQEEELDEVAFIHPKKLVEDKNSSLLITKLASDVIESKLNKYDQFNPGDHFGYTTYTMFL</sequence>
<feature type="domain" description="Nudix hydrolase" evidence="4">
    <location>
        <begin position="8"/>
        <end position="137"/>
    </location>
</feature>
<reference evidence="6" key="1">
    <citation type="journal article" date="2019" name="Int. J. Syst. Evol. Microbiol.">
        <title>The Global Catalogue of Microorganisms (GCM) 10K type strain sequencing project: providing services to taxonomists for standard genome sequencing and annotation.</title>
        <authorList>
            <consortium name="The Broad Institute Genomics Platform"/>
            <consortium name="The Broad Institute Genome Sequencing Center for Infectious Disease"/>
            <person name="Wu L."/>
            <person name="Ma J."/>
        </authorList>
    </citation>
    <scope>NUCLEOTIDE SEQUENCE [LARGE SCALE GENOMIC DNA]</scope>
    <source>
        <strain evidence="6">CGMCC 1.15474</strain>
    </source>
</reference>
<dbReference type="Pfam" id="PF00293">
    <property type="entry name" value="NUDIX"/>
    <property type="match status" value="1"/>
</dbReference>
<keyword evidence="2 3" id="KW-0378">Hydrolase</keyword>
<dbReference type="PANTHER" id="PTHR43736">
    <property type="entry name" value="ADP-RIBOSE PYROPHOSPHATASE"/>
    <property type="match status" value="1"/>
</dbReference>
<protein>
    <submittedName>
        <fullName evidence="5">NUDIX domain-containing protein</fullName>
    </submittedName>
</protein>
<evidence type="ECO:0000259" key="4">
    <source>
        <dbReference type="PROSITE" id="PS51462"/>
    </source>
</evidence>
<comment type="similarity">
    <text evidence="1 3">Belongs to the Nudix hydrolase family.</text>
</comment>
<keyword evidence="6" id="KW-1185">Reference proteome</keyword>
<dbReference type="InterPro" id="IPR015797">
    <property type="entry name" value="NUDIX_hydrolase-like_dom_sf"/>
</dbReference>
<dbReference type="SUPFAM" id="SSF55811">
    <property type="entry name" value="Nudix"/>
    <property type="match status" value="1"/>
</dbReference>
<dbReference type="Gene3D" id="3.90.79.10">
    <property type="entry name" value="Nucleoside Triphosphate Pyrophosphohydrolase"/>
    <property type="match status" value="1"/>
</dbReference>
<dbReference type="InterPro" id="IPR020084">
    <property type="entry name" value="NUDIX_hydrolase_CS"/>
</dbReference>
<name>A0ABW5C0M3_9BACI</name>
<dbReference type="RefSeq" id="WP_247345588.1">
    <property type="nucleotide sequence ID" value="NZ_CP095550.1"/>
</dbReference>
<dbReference type="PANTHER" id="PTHR43736:SF1">
    <property type="entry name" value="DIHYDRONEOPTERIN TRIPHOSPHATE DIPHOSPHATASE"/>
    <property type="match status" value="1"/>
</dbReference>
<dbReference type="EMBL" id="JBHUIK010000005">
    <property type="protein sequence ID" value="MFD2215897.1"/>
    <property type="molecule type" value="Genomic_DNA"/>
</dbReference>
<evidence type="ECO:0000256" key="2">
    <source>
        <dbReference type="ARBA" id="ARBA00022801"/>
    </source>
</evidence>
<organism evidence="5 6">
    <name type="scientific">Metabacillus endolithicus</name>
    <dbReference type="NCBI Taxonomy" id="1535204"/>
    <lineage>
        <taxon>Bacteria</taxon>
        <taxon>Bacillati</taxon>
        <taxon>Bacillota</taxon>
        <taxon>Bacilli</taxon>
        <taxon>Bacillales</taxon>
        <taxon>Bacillaceae</taxon>
        <taxon>Metabacillus</taxon>
    </lineage>
</organism>
<proteinExistence type="inferred from homology"/>
<comment type="caution">
    <text evidence="5">The sequence shown here is derived from an EMBL/GenBank/DDBJ whole genome shotgun (WGS) entry which is preliminary data.</text>
</comment>